<dbReference type="Pfam" id="PF00375">
    <property type="entry name" value="SDF"/>
    <property type="match status" value="1"/>
</dbReference>
<evidence type="ECO:0000256" key="5">
    <source>
        <dbReference type="ARBA" id="ARBA00022989"/>
    </source>
</evidence>
<reference evidence="9 10" key="1">
    <citation type="submission" date="2018-08" db="EMBL/GenBank/DDBJ databases">
        <title>Aphanomyces genome sequencing and annotation.</title>
        <authorList>
            <person name="Minardi D."/>
            <person name="Oidtmann B."/>
            <person name="Van Der Giezen M."/>
            <person name="Studholme D.J."/>
        </authorList>
    </citation>
    <scope>NUCLEOTIDE SEQUENCE [LARGE SCALE GENOMIC DNA]</scope>
    <source>
        <strain evidence="9 10">Kv</strain>
    </source>
</reference>
<keyword evidence="4 7" id="KW-0812">Transmembrane</keyword>
<keyword evidence="2 7" id="KW-0813">Transport</keyword>
<feature type="transmembrane region" description="Helical" evidence="7">
    <location>
        <begin position="308"/>
        <end position="335"/>
    </location>
</feature>
<feature type="transmembrane region" description="Helical" evidence="7">
    <location>
        <begin position="153"/>
        <end position="174"/>
    </location>
</feature>
<feature type="region of interest" description="Disordered" evidence="8">
    <location>
        <begin position="1"/>
        <end position="46"/>
    </location>
</feature>
<feature type="compositionally biased region" description="Polar residues" evidence="8">
    <location>
        <begin position="1"/>
        <end position="14"/>
    </location>
</feature>
<keyword evidence="6 7" id="KW-0472">Membrane</keyword>
<accession>A0A397BAF9</accession>
<dbReference type="SUPFAM" id="SSF118215">
    <property type="entry name" value="Proton glutamate symport protein"/>
    <property type="match status" value="1"/>
</dbReference>
<evidence type="ECO:0000313" key="10">
    <source>
        <dbReference type="Proteomes" id="UP000265427"/>
    </source>
</evidence>
<dbReference type="GO" id="GO:0015293">
    <property type="term" value="F:symporter activity"/>
    <property type="evidence" value="ECO:0007669"/>
    <property type="project" value="UniProtKB-UniRule"/>
</dbReference>
<evidence type="ECO:0000256" key="8">
    <source>
        <dbReference type="SAM" id="MobiDB-lite"/>
    </source>
</evidence>
<name>A0A397BAF9_APHAT</name>
<keyword evidence="5 7" id="KW-1133">Transmembrane helix</keyword>
<comment type="caution">
    <text evidence="9">The sequence shown here is derived from an EMBL/GenBank/DDBJ whole genome shotgun (WGS) entry which is preliminary data.</text>
</comment>
<dbReference type="AlphaFoldDB" id="A0A397BAF9"/>
<feature type="transmembrane region" description="Helical" evidence="7">
    <location>
        <begin position="468"/>
        <end position="486"/>
    </location>
</feature>
<feature type="transmembrane region" description="Helical" evidence="7">
    <location>
        <begin position="445"/>
        <end position="462"/>
    </location>
</feature>
<feature type="transmembrane region" description="Helical" evidence="7">
    <location>
        <begin position="270"/>
        <end position="288"/>
    </location>
</feature>
<dbReference type="Gene3D" id="1.10.3860.10">
    <property type="entry name" value="Sodium:dicarboxylate symporter"/>
    <property type="match status" value="1"/>
</dbReference>
<gene>
    <name evidence="9" type="ORF">DYB36_010170</name>
</gene>
<evidence type="ECO:0000256" key="2">
    <source>
        <dbReference type="ARBA" id="ARBA00022448"/>
    </source>
</evidence>
<evidence type="ECO:0000256" key="1">
    <source>
        <dbReference type="ARBA" id="ARBA00004651"/>
    </source>
</evidence>
<dbReference type="PANTHER" id="PTHR42865:SF7">
    <property type="entry name" value="PROTON_GLUTAMATE-ASPARTATE SYMPORTER"/>
    <property type="match status" value="1"/>
</dbReference>
<feature type="transmembrane region" description="Helical" evidence="7">
    <location>
        <begin position="59"/>
        <end position="82"/>
    </location>
</feature>
<dbReference type="VEuPathDB" id="FungiDB:H257_04791"/>
<dbReference type="InterPro" id="IPR001991">
    <property type="entry name" value="Na-dicarboxylate_symporter"/>
</dbReference>
<keyword evidence="3" id="KW-1003">Cell membrane</keyword>
<dbReference type="PANTHER" id="PTHR42865">
    <property type="entry name" value="PROTON/GLUTAMATE-ASPARTATE SYMPORTER"/>
    <property type="match status" value="1"/>
</dbReference>
<organism evidence="9 10">
    <name type="scientific">Aphanomyces astaci</name>
    <name type="common">Crayfish plague agent</name>
    <dbReference type="NCBI Taxonomy" id="112090"/>
    <lineage>
        <taxon>Eukaryota</taxon>
        <taxon>Sar</taxon>
        <taxon>Stramenopiles</taxon>
        <taxon>Oomycota</taxon>
        <taxon>Saprolegniomycetes</taxon>
        <taxon>Saprolegniales</taxon>
        <taxon>Verrucalvaceae</taxon>
        <taxon>Aphanomyces</taxon>
    </lineage>
</organism>
<feature type="compositionally biased region" description="Low complexity" evidence="8">
    <location>
        <begin position="25"/>
        <end position="36"/>
    </location>
</feature>
<evidence type="ECO:0000256" key="4">
    <source>
        <dbReference type="ARBA" id="ARBA00022692"/>
    </source>
</evidence>
<feature type="transmembrane region" description="Helical" evidence="7">
    <location>
        <begin position="112"/>
        <end position="132"/>
    </location>
</feature>
<keyword evidence="7" id="KW-0769">Symport</keyword>
<dbReference type="GO" id="GO:0005886">
    <property type="term" value="C:plasma membrane"/>
    <property type="evidence" value="ECO:0007669"/>
    <property type="project" value="UniProtKB-SubCell"/>
</dbReference>
<dbReference type="PRINTS" id="PR00173">
    <property type="entry name" value="EDTRNSPORT"/>
</dbReference>
<dbReference type="Proteomes" id="UP000265427">
    <property type="component" value="Unassembled WGS sequence"/>
</dbReference>
<comment type="subcellular location">
    <subcellularLocation>
        <location evidence="1">Cell membrane</location>
        <topology evidence="1">Multi-pass membrane protein</topology>
    </subcellularLocation>
    <subcellularLocation>
        <location evidence="7">Membrane</location>
        <topology evidence="7">Multi-pass membrane protein</topology>
    </subcellularLocation>
</comment>
<evidence type="ECO:0000256" key="7">
    <source>
        <dbReference type="RuleBase" id="RU361216"/>
    </source>
</evidence>
<feature type="transmembrane region" description="Helical" evidence="7">
    <location>
        <begin position="355"/>
        <end position="380"/>
    </location>
</feature>
<sequence>MRPQRSLSQPSSGADVSVMELPNGSSQYSHIPSSSSRDMLPTNSFQGGKRYSETKASLINLYTGAPGTLLGAGLGLFLGYVVTLDSVYPALRAYDARNNKPIERYLLQPGRMYLRALTCVAIPFSFLSLVLVAAEIASSSRTGVTKLGVRVSLLSMLTSFMVALQGVYIGSLVAPTFDGTPYYFRSPNVAFQCPTPTRTSLFLDPKANNSMVCSRTNQTVFSFGGSKRLPYLIEPTVNRFVVYKSTIEEISSVLLNLTPTNYIETTNTNIMAVALGAVATGVAIGKYVTGFKSNPTLNHSIVPVLRELVAVFEIMTSWIAMTTPLALISLVAGAIYAGTHNVFDSDKATNGVVGLLWYILAFVGVSFVHAVVVLPVVTYIGSRGRLSPLRFMWQMRGALGYAIHSSSSRRSISVLLRTLERVVGQPSASTRFAIGAGATMNKNGGALYVAMSVIFLFSNGGLQDRFSATKVALLVVLATFGSLVVTPVRNGGVVVVVCACAMLTGLAPPYAINFMLIAECIIDPVATMLNAWGNVLIARLVSES</sequence>
<evidence type="ECO:0000313" key="9">
    <source>
        <dbReference type="EMBL" id="RHY17438.1"/>
    </source>
</evidence>
<evidence type="ECO:0000256" key="3">
    <source>
        <dbReference type="ARBA" id="ARBA00022475"/>
    </source>
</evidence>
<dbReference type="InterPro" id="IPR036458">
    <property type="entry name" value="Na:dicarbo_symporter_sf"/>
</dbReference>
<evidence type="ECO:0000256" key="6">
    <source>
        <dbReference type="ARBA" id="ARBA00023136"/>
    </source>
</evidence>
<comment type="similarity">
    <text evidence="7">Belongs to the dicarboxylate/amino acid:cation symporter (DAACS) (TC 2.A.23) family.</text>
</comment>
<proteinExistence type="inferred from homology"/>
<feature type="transmembrane region" description="Helical" evidence="7">
    <location>
        <begin position="493"/>
        <end position="512"/>
    </location>
</feature>
<dbReference type="EMBL" id="QUSZ01003711">
    <property type="protein sequence ID" value="RHY17438.1"/>
    <property type="molecule type" value="Genomic_DNA"/>
</dbReference>
<protein>
    <recommendedName>
        <fullName evidence="7">Amino acid transporter</fullName>
    </recommendedName>
</protein>